<feature type="compositionally biased region" description="Polar residues" evidence="1">
    <location>
        <begin position="227"/>
        <end position="238"/>
    </location>
</feature>
<dbReference type="EMBL" id="JAQNDK010000006">
    <property type="protein sequence ID" value="MDC0685010.1"/>
    <property type="molecule type" value="Genomic_DNA"/>
</dbReference>
<accession>A0ABT5CF29</accession>
<dbReference type="RefSeq" id="WP_272103128.1">
    <property type="nucleotide sequence ID" value="NZ_JAQNDK010000006.1"/>
</dbReference>
<evidence type="ECO:0000313" key="2">
    <source>
        <dbReference type="EMBL" id="MDC0685010.1"/>
    </source>
</evidence>
<reference evidence="2 3" key="1">
    <citation type="submission" date="2023-01" db="EMBL/GenBank/DDBJ databases">
        <title>Minimal conservation of predation-associated metabolite biosynthetic gene clusters underscores biosynthetic potential of Myxococcota including descriptions for ten novel species: Archangium lansinium sp. nov., Myxococcus landrumus sp. nov., Nannocystis bai.</title>
        <authorList>
            <person name="Ahearne A."/>
            <person name="Stevens C."/>
            <person name="Dowd S."/>
        </authorList>
    </citation>
    <scope>NUCLEOTIDE SEQUENCE [LARGE SCALE GENOMIC DNA]</scope>
    <source>
        <strain evidence="2 3">WIWO2</strain>
    </source>
</reference>
<evidence type="ECO:0000313" key="3">
    <source>
        <dbReference type="Proteomes" id="UP001217485"/>
    </source>
</evidence>
<feature type="region of interest" description="Disordered" evidence="1">
    <location>
        <begin position="182"/>
        <end position="238"/>
    </location>
</feature>
<name>A0ABT5CF29_9BACT</name>
<organism evidence="2 3">
    <name type="scientific">Sorangium atrum</name>
    <dbReference type="NCBI Taxonomy" id="2995308"/>
    <lineage>
        <taxon>Bacteria</taxon>
        <taxon>Pseudomonadati</taxon>
        <taxon>Myxococcota</taxon>
        <taxon>Polyangia</taxon>
        <taxon>Polyangiales</taxon>
        <taxon>Polyangiaceae</taxon>
        <taxon>Sorangium</taxon>
    </lineage>
</organism>
<protein>
    <submittedName>
        <fullName evidence="2">Uncharacterized protein</fullName>
    </submittedName>
</protein>
<dbReference type="Proteomes" id="UP001217485">
    <property type="component" value="Unassembled WGS sequence"/>
</dbReference>
<keyword evidence="3" id="KW-1185">Reference proteome</keyword>
<sequence length="238" mass="26279">MNTRTVPDPMDASLPWELNPVLQQSRLVLLAQTAVDVRNKAFSEANREEGDTSWGIGCKAHERFGHSLCKLEESGKHPWLSVHRDGLYFMPHIEGVAVRVYRGPADKPSQRHLEAARSEHGRRAESRQMAFSFMGGETEPDGPWFWMMAVETDVEGRALRAVFFQANEAGGTRHAWEAPVESVSAAPAPAPEPGDKPARPARPRPAQGQQAKDAPASRDGRPLFRAQTMTLPLVSQPS</sequence>
<evidence type="ECO:0000256" key="1">
    <source>
        <dbReference type="SAM" id="MobiDB-lite"/>
    </source>
</evidence>
<comment type="caution">
    <text evidence="2">The sequence shown here is derived from an EMBL/GenBank/DDBJ whole genome shotgun (WGS) entry which is preliminary data.</text>
</comment>
<proteinExistence type="predicted"/>
<gene>
    <name evidence="2" type="ORF">POL72_45265</name>
</gene>